<keyword evidence="1" id="KW-0479">Metal-binding</keyword>
<gene>
    <name evidence="7" type="ORF">HHK36_016294</name>
</gene>
<evidence type="ECO:0000313" key="7">
    <source>
        <dbReference type="EMBL" id="KAF8397381.1"/>
    </source>
</evidence>
<keyword evidence="4" id="KW-0862">Zinc</keyword>
<evidence type="ECO:0000313" key="8">
    <source>
        <dbReference type="Proteomes" id="UP000655225"/>
    </source>
</evidence>
<dbReference type="SUPFAM" id="SSF57889">
    <property type="entry name" value="Cysteine-rich domain"/>
    <property type="match status" value="2"/>
</dbReference>
<dbReference type="Proteomes" id="UP000655225">
    <property type="component" value="Unassembled WGS sequence"/>
</dbReference>
<dbReference type="InterPro" id="IPR043145">
    <property type="entry name" value="Znf_ZZ_sf"/>
</dbReference>
<proteinExistence type="predicted"/>
<dbReference type="OMA" id="HECCATC"/>
<dbReference type="InterPro" id="IPR004146">
    <property type="entry name" value="DC1"/>
</dbReference>
<feature type="domain" description="DC1" evidence="6">
    <location>
        <begin position="85"/>
        <end position="128"/>
    </location>
</feature>
<dbReference type="Pfam" id="PF03107">
    <property type="entry name" value="C1_2"/>
    <property type="match status" value="2"/>
</dbReference>
<reference evidence="7 8" key="1">
    <citation type="submission" date="2020-04" db="EMBL/GenBank/DDBJ databases">
        <title>Plant Genome Project.</title>
        <authorList>
            <person name="Zhang R.-G."/>
        </authorList>
    </citation>
    <scope>NUCLEOTIDE SEQUENCE [LARGE SCALE GENOMIC DNA]</scope>
    <source>
        <strain evidence="7">YNK0</strain>
        <tissue evidence="7">Leaf</tissue>
    </source>
</reference>
<evidence type="ECO:0000256" key="3">
    <source>
        <dbReference type="ARBA" id="ARBA00022771"/>
    </source>
</evidence>
<keyword evidence="8" id="KW-1185">Reference proteome</keyword>
<evidence type="ECO:0000256" key="5">
    <source>
        <dbReference type="SAM" id="Phobius"/>
    </source>
</evidence>
<sequence length="309" mass="33708">MKPYAIILIVCASAITAILILICLCKGGRKKKDISHPKVARNQQSSHQVYRDVERGAGTKSGGMVIMTGAAAVLATTAVKSIQHFTHSGHPLIEIYDANKFVCGGCKTPGFGTRYRCDACDFDLHEHCSNCPINLSSYMHPLHPLTLVVRKPQASRQKKRFCDLCHEDVAGLFYKCELCDFDLHPLCTQLPQNVRHVADPQHLLTLLPSSPSWCTICRGLCTSWRYKCGPCGVHLHRNCVLAPPEIEIPSTSSSTSSCIVADGSVNGAQGSRAKKKKLIRKIKYGLVKEAAVALSGMVQLAANIKTLSK</sequence>
<dbReference type="PANTHER" id="PTHR47841">
    <property type="entry name" value="DIACYLGLYCEROL KINASE THETA-LIKE-RELATED"/>
    <property type="match status" value="1"/>
</dbReference>
<dbReference type="GO" id="GO:0008270">
    <property type="term" value="F:zinc ion binding"/>
    <property type="evidence" value="ECO:0007669"/>
    <property type="project" value="UniProtKB-KW"/>
</dbReference>
<dbReference type="Gene3D" id="3.30.60.90">
    <property type="match status" value="1"/>
</dbReference>
<dbReference type="InterPro" id="IPR046349">
    <property type="entry name" value="C1-like_sf"/>
</dbReference>
<dbReference type="Gene3D" id="3.30.60.20">
    <property type="match status" value="1"/>
</dbReference>
<dbReference type="EMBL" id="JABCRI010000011">
    <property type="protein sequence ID" value="KAF8397381.1"/>
    <property type="molecule type" value="Genomic_DNA"/>
</dbReference>
<protein>
    <recommendedName>
        <fullName evidence="6">DC1 domain-containing protein</fullName>
    </recommendedName>
</protein>
<keyword evidence="2" id="KW-0677">Repeat</keyword>
<keyword evidence="5" id="KW-0472">Membrane</keyword>
<dbReference type="AlphaFoldDB" id="A0A835DBT7"/>
<evidence type="ECO:0000259" key="6">
    <source>
        <dbReference type="Pfam" id="PF03107"/>
    </source>
</evidence>
<comment type="caution">
    <text evidence="7">The sequence shown here is derived from an EMBL/GenBank/DDBJ whole genome shotgun (WGS) entry which is preliminary data.</text>
</comment>
<organism evidence="7 8">
    <name type="scientific">Tetracentron sinense</name>
    <name type="common">Spur-leaf</name>
    <dbReference type="NCBI Taxonomy" id="13715"/>
    <lineage>
        <taxon>Eukaryota</taxon>
        <taxon>Viridiplantae</taxon>
        <taxon>Streptophyta</taxon>
        <taxon>Embryophyta</taxon>
        <taxon>Tracheophyta</taxon>
        <taxon>Spermatophyta</taxon>
        <taxon>Magnoliopsida</taxon>
        <taxon>Trochodendrales</taxon>
        <taxon>Trochodendraceae</taxon>
        <taxon>Tetracentron</taxon>
    </lineage>
</organism>
<evidence type="ECO:0000256" key="1">
    <source>
        <dbReference type="ARBA" id="ARBA00022723"/>
    </source>
</evidence>
<dbReference type="OrthoDB" id="945197at2759"/>
<dbReference type="PANTHER" id="PTHR47841:SF7">
    <property type="entry name" value="CYSTEINE_HISTIDINE-RICH C1 DOMAIN PROTEIN"/>
    <property type="match status" value="1"/>
</dbReference>
<evidence type="ECO:0000256" key="4">
    <source>
        <dbReference type="ARBA" id="ARBA00022833"/>
    </source>
</evidence>
<feature type="domain" description="DC1" evidence="6">
    <location>
        <begin position="139"/>
        <end position="187"/>
    </location>
</feature>
<feature type="transmembrane region" description="Helical" evidence="5">
    <location>
        <begin position="6"/>
        <end position="25"/>
    </location>
</feature>
<keyword evidence="3" id="KW-0863">Zinc-finger</keyword>
<evidence type="ECO:0000256" key="2">
    <source>
        <dbReference type="ARBA" id="ARBA00022737"/>
    </source>
</evidence>
<name>A0A835DBT7_TETSI</name>
<keyword evidence="5" id="KW-1133">Transmembrane helix</keyword>
<keyword evidence="5" id="KW-0812">Transmembrane</keyword>
<accession>A0A835DBT7</accession>